<evidence type="ECO:0000313" key="1">
    <source>
        <dbReference type="EMBL" id="EPJ42871.1"/>
    </source>
</evidence>
<dbReference type="AlphaFoldDB" id="S4MZZ3"/>
<accession>S4MZZ3</accession>
<reference evidence="1 2" key="1">
    <citation type="submission" date="2013-02" db="EMBL/GenBank/DDBJ databases">
        <title>Draft Genome Sequence of Streptomyces afghaniensis, Which Produces Compounds of the Julimycin B-Complex.</title>
        <authorList>
            <person name="Gruening B.A."/>
            <person name="Praeg A."/>
            <person name="Erxleben A."/>
            <person name="Guenther S."/>
            <person name="Fiedler H.-P."/>
            <person name="Goodfellow M."/>
            <person name="Mueller M."/>
        </authorList>
    </citation>
    <scope>NUCLEOTIDE SEQUENCE [LARGE SCALE GENOMIC DNA]</scope>
    <source>
        <strain evidence="1 2">772</strain>
    </source>
</reference>
<sequence>MHQPLDIDHVVRLYRTYTDDLERVREEQRALLAPPTR</sequence>
<proteinExistence type="predicted"/>
<keyword evidence="2" id="KW-1185">Reference proteome</keyword>
<dbReference type="Proteomes" id="UP000015001">
    <property type="component" value="Unassembled WGS sequence"/>
</dbReference>
<gene>
    <name evidence="1" type="ORF">STAFG_0073</name>
</gene>
<name>S4MZZ3_9ACTN</name>
<comment type="caution">
    <text evidence="1">The sequence shown here is derived from an EMBL/GenBank/DDBJ whole genome shotgun (WGS) entry which is preliminary data.</text>
</comment>
<dbReference type="EMBL" id="AOPY01000390">
    <property type="protein sequence ID" value="EPJ42871.1"/>
    <property type="molecule type" value="Genomic_DNA"/>
</dbReference>
<protein>
    <submittedName>
        <fullName evidence="1">Uncharacterized protein</fullName>
    </submittedName>
</protein>
<dbReference type="PATRIC" id="fig|1283301.3.peg.69"/>
<organism evidence="1 2">
    <name type="scientific">Streptomyces afghaniensis 772</name>
    <dbReference type="NCBI Taxonomy" id="1283301"/>
    <lineage>
        <taxon>Bacteria</taxon>
        <taxon>Bacillati</taxon>
        <taxon>Actinomycetota</taxon>
        <taxon>Actinomycetes</taxon>
        <taxon>Kitasatosporales</taxon>
        <taxon>Streptomycetaceae</taxon>
        <taxon>Streptomyces</taxon>
    </lineage>
</organism>
<dbReference type="HOGENOM" id="CLU_3348925_0_0_11"/>
<evidence type="ECO:0000313" key="2">
    <source>
        <dbReference type="Proteomes" id="UP000015001"/>
    </source>
</evidence>